<dbReference type="AlphaFoldDB" id="M1P2X0"/>
<dbReference type="STRING" id="1167006.UWK_01270"/>
<dbReference type="Proteomes" id="UP000011721">
    <property type="component" value="Chromosome"/>
</dbReference>
<dbReference type="InterPro" id="IPR045466">
    <property type="entry name" value="DUF6498"/>
</dbReference>
<evidence type="ECO:0000313" key="2">
    <source>
        <dbReference type="EMBL" id="AGF77833.1"/>
    </source>
</evidence>
<keyword evidence="3" id="KW-1185">Reference proteome</keyword>
<feature type="transmembrane region" description="Helical" evidence="1">
    <location>
        <begin position="90"/>
        <end position="112"/>
    </location>
</feature>
<evidence type="ECO:0000313" key="3">
    <source>
        <dbReference type="Proteomes" id="UP000011721"/>
    </source>
</evidence>
<keyword evidence="1" id="KW-0472">Membrane</keyword>
<dbReference type="EMBL" id="CP003985">
    <property type="protein sequence ID" value="AGF77833.1"/>
    <property type="molecule type" value="Genomic_DNA"/>
</dbReference>
<accession>M1P2X0</accession>
<feature type="transmembrane region" description="Helical" evidence="1">
    <location>
        <begin position="20"/>
        <end position="38"/>
    </location>
</feature>
<sequence>MKITETTVRYRLRTDPSIRLLFFSNLIVIVLALVQRWSMGELLWIYWWQNMIIGFFNWRRILALKSFSTKGFKINGRQAEAAPKTQKSTAWFFLFHYGAFHLFYAIFLITSIPETSPYFMLHGAVGLGIFLFNHAFSYRYNKEQDAAGNPNIGTLMFFPYARIIPMHLIIILGAAISGESTWLLFVFLTLKTAADILMHIISHHRLPLVKQ</sequence>
<protein>
    <submittedName>
        <fullName evidence="2">Uncharacterized protein</fullName>
    </submittedName>
</protein>
<proteinExistence type="predicted"/>
<name>M1P2X0_DESSD</name>
<reference evidence="3" key="1">
    <citation type="journal article" date="2013" name="Stand. Genomic Sci.">
        <title>Complete genome sequence of Desulfocapsa sulfexigens, a marine deltaproteobacterium specialized in disproportionating inorganic sulfur compounds.</title>
        <authorList>
            <person name="Finster K.W."/>
            <person name="Kjeldsen K.U."/>
            <person name="Kube M."/>
            <person name="Reinhardt R."/>
            <person name="Mussmann M."/>
            <person name="Amann R."/>
            <person name="Schreiber L."/>
        </authorList>
    </citation>
    <scope>NUCLEOTIDE SEQUENCE [LARGE SCALE GENOMIC DNA]</scope>
    <source>
        <strain evidence="3">DSM 10523 / SB164P1</strain>
    </source>
</reference>
<dbReference type="KEGG" id="dsf:UWK_01270"/>
<dbReference type="RefSeq" id="WP_015403525.1">
    <property type="nucleotide sequence ID" value="NC_020304.1"/>
</dbReference>
<dbReference type="HOGENOM" id="CLU_1188677_0_0_7"/>
<gene>
    <name evidence="2" type="ordered locus">UWK_01270</name>
</gene>
<keyword evidence="1" id="KW-0812">Transmembrane</keyword>
<dbReference type="OrthoDB" id="5984940at2"/>
<keyword evidence="1" id="KW-1133">Transmembrane helix</keyword>
<feature type="transmembrane region" description="Helical" evidence="1">
    <location>
        <begin position="118"/>
        <end position="136"/>
    </location>
</feature>
<evidence type="ECO:0000256" key="1">
    <source>
        <dbReference type="SAM" id="Phobius"/>
    </source>
</evidence>
<organism evidence="2 3">
    <name type="scientific">Desulfocapsa sulfexigens (strain DSM 10523 / SB164P1)</name>
    <dbReference type="NCBI Taxonomy" id="1167006"/>
    <lineage>
        <taxon>Bacteria</taxon>
        <taxon>Pseudomonadati</taxon>
        <taxon>Thermodesulfobacteriota</taxon>
        <taxon>Desulfobulbia</taxon>
        <taxon>Desulfobulbales</taxon>
        <taxon>Desulfocapsaceae</taxon>
        <taxon>Desulfocapsa</taxon>
    </lineage>
</organism>
<feature type="transmembrane region" description="Helical" evidence="1">
    <location>
        <begin position="44"/>
        <end position="62"/>
    </location>
</feature>
<dbReference type="Pfam" id="PF20108">
    <property type="entry name" value="DUF6498"/>
    <property type="match status" value="1"/>
</dbReference>